<dbReference type="PROSITE" id="PS51782">
    <property type="entry name" value="LYSM"/>
    <property type="match status" value="1"/>
</dbReference>
<organism evidence="3 4">
    <name type="scientific">Apibacter mensalis</name>
    <dbReference type="NCBI Taxonomy" id="1586267"/>
    <lineage>
        <taxon>Bacteria</taxon>
        <taxon>Pseudomonadati</taxon>
        <taxon>Bacteroidota</taxon>
        <taxon>Flavobacteriia</taxon>
        <taxon>Flavobacteriales</taxon>
        <taxon>Weeksellaceae</taxon>
        <taxon>Apibacter</taxon>
    </lineage>
</organism>
<dbReference type="Pfam" id="PF01476">
    <property type="entry name" value="LysM"/>
    <property type="match status" value="1"/>
</dbReference>
<dbReference type="RefSeq" id="WP_055426366.1">
    <property type="nucleotide sequence ID" value="NZ_FCOR01000023.1"/>
</dbReference>
<evidence type="ECO:0000313" key="4">
    <source>
        <dbReference type="Proteomes" id="UP000182761"/>
    </source>
</evidence>
<dbReference type="AlphaFoldDB" id="A0A0X3ATI5"/>
<evidence type="ECO:0000313" key="3">
    <source>
        <dbReference type="EMBL" id="CVK17208.1"/>
    </source>
</evidence>
<dbReference type="Gene3D" id="3.10.350.10">
    <property type="entry name" value="LysM domain"/>
    <property type="match status" value="1"/>
</dbReference>
<dbReference type="Proteomes" id="UP000182761">
    <property type="component" value="Unassembled WGS sequence"/>
</dbReference>
<feature type="region of interest" description="Disordered" evidence="1">
    <location>
        <begin position="344"/>
        <end position="367"/>
    </location>
</feature>
<keyword evidence="4" id="KW-1185">Reference proteome</keyword>
<protein>
    <submittedName>
        <fullName evidence="3">LysM domain-containing protein</fullName>
    </submittedName>
</protein>
<feature type="domain" description="LysM" evidence="2">
    <location>
        <begin position="4"/>
        <end position="49"/>
    </location>
</feature>
<evidence type="ECO:0000259" key="2">
    <source>
        <dbReference type="PROSITE" id="PS51782"/>
    </source>
</evidence>
<dbReference type="InterPro" id="IPR018392">
    <property type="entry name" value="LysM"/>
</dbReference>
<gene>
    <name evidence="3" type="ORF">Ga0061079_1232</name>
</gene>
<dbReference type="SUPFAM" id="SSF54106">
    <property type="entry name" value="LysM domain"/>
    <property type="match status" value="1"/>
</dbReference>
<reference evidence="3 4" key="1">
    <citation type="submission" date="2016-01" db="EMBL/GenBank/DDBJ databases">
        <authorList>
            <person name="McClelland M."/>
            <person name="Jain A."/>
            <person name="Saraogi P."/>
            <person name="Mendelson R."/>
            <person name="Westerman R."/>
            <person name="SanMiguel P."/>
            <person name="Csonka L."/>
        </authorList>
    </citation>
    <scope>NUCLEOTIDE SEQUENCE [LARGE SCALE GENOMIC DNA]</scope>
    <source>
        <strain evidence="3 4">R-53146</strain>
    </source>
</reference>
<proteinExistence type="predicted"/>
<dbReference type="EMBL" id="FCOR01000023">
    <property type="protein sequence ID" value="CVK17208.1"/>
    <property type="molecule type" value="Genomic_DNA"/>
</dbReference>
<dbReference type="InterPro" id="IPR036779">
    <property type="entry name" value="LysM_dom_sf"/>
</dbReference>
<dbReference type="CDD" id="cd00118">
    <property type="entry name" value="LysM"/>
    <property type="match status" value="1"/>
</dbReference>
<sequence>MKHKIYPVKKGDTLQNIAEKFQISVTVIREYHNLYCELTDLLVGTEKIPNHVKKILLPAEQLTEKEKLIITNHFSFAEESEYKVEIKNVLLVNDEPISENETENTWKISENNLCAHVDITNKKIRKSTAQIRALIEIINKINESTNHLELALNKDGTIQEVVNKQEIWKKWEEIKFQDIKLIELQDDFVKIIIEQYDQVFKNITKAINMNMLYQIVFCPRSDLRYPVLYPQILKKNVSVNSQIFPQINIQFDWSYTSKENNEYLEFSLFAAVPATELQHFNELYKKEYADRLQSKFMPAFKIESQYFFHKKTEKFVKAILYVKEQMSEKLKYVAQYKITGLFDEEPEENNPSTEENNDNAPNVTPKPFISKFLLD</sequence>
<evidence type="ECO:0000256" key="1">
    <source>
        <dbReference type="SAM" id="MobiDB-lite"/>
    </source>
</evidence>
<accession>A0A0X3ATI5</accession>
<dbReference type="OrthoDB" id="1081532at2"/>
<name>A0A0X3ATI5_9FLAO</name>